<name>A0A653D3G7_CALMS</name>
<keyword evidence="3 4" id="KW-0808">Transferase</keyword>
<feature type="signal peptide" evidence="5">
    <location>
        <begin position="1"/>
        <end position="16"/>
    </location>
</feature>
<evidence type="ECO:0000313" key="7">
    <source>
        <dbReference type="Proteomes" id="UP000410492"/>
    </source>
</evidence>
<feature type="chain" id="PRO_5031608033" description="UDP-glucuronosyltransferase" evidence="5">
    <location>
        <begin position="17"/>
        <end position="519"/>
    </location>
</feature>
<dbReference type="PANTHER" id="PTHR48043">
    <property type="entry name" value="EG:EG0003.4 PROTEIN-RELATED"/>
    <property type="match status" value="1"/>
</dbReference>
<dbReference type="EC" id="2.4.1.17" evidence="5"/>
<sequence length="519" mass="59470">MKFCLILLCFIGSHEAARILATVFTPSYSHQITFRPLWKELSKRGHHVTLLTTNPMKDPSLSNIREIDLSGSYAVMEKYGASEALTNQTDKLKAIKMYMGALAKTADWQLGHPDVQKIVKNQNEKFDLIITEVVYPTHMGFVDRFKVPFIGVASFDQERSHRRIGNLVHPIIFPDGSLPFVPPLTFKERLISIFYTVVMWFCTEWWLYPDQTAVARKHLGKEIRNLEEIEADMSFLFVTLNPALTKVRPIGLNTIVISGMHLQEPKPLPKDLKQYMDDAKEGVIYFSLGTNVKDDLLDSKIKSALLETFAELPYKILWKYEGSAIANLPKNVKIMKWIPQQDLLGHKNIKLFITQCGLQSLEEAVVNGVPMVAIPFIPEQRRNARMLVEKGIGLSLDKDNVTKEALKDAILEVVKNTKFKRNVVELGNLSKDMERPGLEKAVWWIEYCLRNKGAKHLKSPATELPLYQFFLLDVIATVFAVLLTLVIIAFLFMKIIIRFVRFIMRIVCRKNTKIKHKKQ</sequence>
<gene>
    <name evidence="6" type="ORF">CALMAC_LOCUS14111</name>
</gene>
<dbReference type="PROSITE" id="PS00375">
    <property type="entry name" value="UDPGT"/>
    <property type="match status" value="1"/>
</dbReference>
<evidence type="ECO:0000256" key="2">
    <source>
        <dbReference type="ARBA" id="ARBA00022676"/>
    </source>
</evidence>
<evidence type="ECO:0000256" key="1">
    <source>
        <dbReference type="ARBA" id="ARBA00009995"/>
    </source>
</evidence>
<evidence type="ECO:0000256" key="4">
    <source>
        <dbReference type="RuleBase" id="RU003718"/>
    </source>
</evidence>
<evidence type="ECO:0000256" key="3">
    <source>
        <dbReference type="ARBA" id="ARBA00022679"/>
    </source>
</evidence>
<dbReference type="Proteomes" id="UP000410492">
    <property type="component" value="Unassembled WGS sequence"/>
</dbReference>
<dbReference type="Gene3D" id="3.40.50.2000">
    <property type="entry name" value="Glycogen Phosphorylase B"/>
    <property type="match status" value="2"/>
</dbReference>
<dbReference type="PANTHER" id="PTHR48043:SF159">
    <property type="entry name" value="EG:EG0003.4 PROTEIN-RELATED"/>
    <property type="match status" value="1"/>
</dbReference>
<dbReference type="GO" id="GO:0015020">
    <property type="term" value="F:glucuronosyltransferase activity"/>
    <property type="evidence" value="ECO:0007669"/>
    <property type="project" value="UniProtKB-EC"/>
</dbReference>
<dbReference type="CDD" id="cd03784">
    <property type="entry name" value="GT1_Gtf-like"/>
    <property type="match status" value="1"/>
</dbReference>
<keyword evidence="5" id="KW-1133">Transmembrane helix</keyword>
<dbReference type="InterPro" id="IPR050271">
    <property type="entry name" value="UDP-glycosyltransferase"/>
</dbReference>
<proteinExistence type="inferred from homology"/>
<evidence type="ECO:0000256" key="5">
    <source>
        <dbReference type="RuleBase" id="RU362059"/>
    </source>
</evidence>
<keyword evidence="2 4" id="KW-0328">Glycosyltransferase</keyword>
<accession>A0A653D3G7</accession>
<protein>
    <recommendedName>
        <fullName evidence="5">UDP-glucuronosyltransferase</fullName>
        <ecNumber evidence="5">2.4.1.17</ecNumber>
    </recommendedName>
</protein>
<dbReference type="OrthoDB" id="5835829at2759"/>
<keyword evidence="7" id="KW-1185">Reference proteome</keyword>
<comment type="catalytic activity">
    <reaction evidence="5">
        <text>glucuronate acceptor + UDP-alpha-D-glucuronate = acceptor beta-D-glucuronoside + UDP + H(+)</text>
        <dbReference type="Rhea" id="RHEA:21032"/>
        <dbReference type="ChEBI" id="CHEBI:15378"/>
        <dbReference type="ChEBI" id="CHEBI:58052"/>
        <dbReference type="ChEBI" id="CHEBI:58223"/>
        <dbReference type="ChEBI" id="CHEBI:132367"/>
        <dbReference type="ChEBI" id="CHEBI:132368"/>
        <dbReference type="EC" id="2.4.1.17"/>
    </reaction>
</comment>
<dbReference type="AlphaFoldDB" id="A0A653D3G7"/>
<comment type="subcellular location">
    <subcellularLocation>
        <location evidence="5">Membrane</location>
        <topology evidence="5">Single-pass membrane protein</topology>
    </subcellularLocation>
</comment>
<comment type="similarity">
    <text evidence="1 4">Belongs to the UDP-glycosyltransferase family.</text>
</comment>
<dbReference type="InterPro" id="IPR002213">
    <property type="entry name" value="UDP_glucos_trans"/>
</dbReference>
<dbReference type="EMBL" id="CAACVG010009995">
    <property type="protein sequence ID" value="VEN54708.1"/>
    <property type="molecule type" value="Genomic_DNA"/>
</dbReference>
<evidence type="ECO:0000313" key="6">
    <source>
        <dbReference type="EMBL" id="VEN54708.1"/>
    </source>
</evidence>
<dbReference type="SUPFAM" id="SSF53756">
    <property type="entry name" value="UDP-Glycosyltransferase/glycogen phosphorylase"/>
    <property type="match status" value="1"/>
</dbReference>
<keyword evidence="5" id="KW-0472">Membrane</keyword>
<keyword evidence="5" id="KW-0732">Signal</keyword>
<reference evidence="6 7" key="1">
    <citation type="submission" date="2019-01" db="EMBL/GenBank/DDBJ databases">
        <authorList>
            <person name="Sayadi A."/>
        </authorList>
    </citation>
    <scope>NUCLEOTIDE SEQUENCE [LARGE SCALE GENOMIC DNA]</scope>
</reference>
<dbReference type="GO" id="GO:0016020">
    <property type="term" value="C:membrane"/>
    <property type="evidence" value="ECO:0007669"/>
    <property type="project" value="UniProtKB-SubCell"/>
</dbReference>
<dbReference type="InterPro" id="IPR035595">
    <property type="entry name" value="UDP_glycos_trans_CS"/>
</dbReference>
<dbReference type="FunFam" id="3.40.50.2000:FF:000050">
    <property type="entry name" value="UDP-glucuronosyltransferase"/>
    <property type="match status" value="1"/>
</dbReference>
<organism evidence="6 7">
    <name type="scientific">Callosobruchus maculatus</name>
    <name type="common">Southern cowpea weevil</name>
    <name type="synonym">Pulse bruchid</name>
    <dbReference type="NCBI Taxonomy" id="64391"/>
    <lineage>
        <taxon>Eukaryota</taxon>
        <taxon>Metazoa</taxon>
        <taxon>Ecdysozoa</taxon>
        <taxon>Arthropoda</taxon>
        <taxon>Hexapoda</taxon>
        <taxon>Insecta</taxon>
        <taxon>Pterygota</taxon>
        <taxon>Neoptera</taxon>
        <taxon>Endopterygota</taxon>
        <taxon>Coleoptera</taxon>
        <taxon>Polyphaga</taxon>
        <taxon>Cucujiformia</taxon>
        <taxon>Chrysomeloidea</taxon>
        <taxon>Chrysomelidae</taxon>
        <taxon>Bruchinae</taxon>
        <taxon>Bruchini</taxon>
        <taxon>Callosobruchus</taxon>
    </lineage>
</organism>
<dbReference type="Pfam" id="PF00201">
    <property type="entry name" value="UDPGT"/>
    <property type="match status" value="1"/>
</dbReference>
<feature type="transmembrane region" description="Helical" evidence="5">
    <location>
        <begin position="469"/>
        <end position="497"/>
    </location>
</feature>
<keyword evidence="5" id="KW-0812">Transmembrane</keyword>